<feature type="domain" description="AB hydrolase-1" evidence="3">
    <location>
        <begin position="35"/>
        <end position="143"/>
    </location>
</feature>
<organism evidence="4 5">
    <name type="scientific">Thalassomonas haliotis</name>
    <dbReference type="NCBI Taxonomy" id="485448"/>
    <lineage>
        <taxon>Bacteria</taxon>
        <taxon>Pseudomonadati</taxon>
        <taxon>Pseudomonadota</taxon>
        <taxon>Gammaproteobacteria</taxon>
        <taxon>Alteromonadales</taxon>
        <taxon>Colwelliaceae</taxon>
        <taxon>Thalassomonas</taxon>
    </lineage>
</organism>
<keyword evidence="5" id="KW-1185">Reference proteome</keyword>
<gene>
    <name evidence="4" type="ORF">H3N35_00710</name>
</gene>
<accession>A0ABY7VEC4</accession>
<evidence type="ECO:0000313" key="5">
    <source>
        <dbReference type="Proteomes" id="UP001215231"/>
    </source>
</evidence>
<reference evidence="4 5" key="1">
    <citation type="journal article" date="2022" name="Mar. Drugs">
        <title>Bioassay-Guided Fractionation Leads to the Detection of Cholic Acid Generated by the Rare Thalassomonas sp.</title>
        <authorList>
            <person name="Pheiffer F."/>
            <person name="Schneider Y.K."/>
            <person name="Hansen E.H."/>
            <person name="Andersen J.H."/>
            <person name="Isaksson J."/>
            <person name="Busche T."/>
            <person name="R C."/>
            <person name="Kalinowski J."/>
            <person name="Zyl L.V."/>
            <person name="Trindade M."/>
        </authorList>
    </citation>
    <scope>NUCLEOTIDE SEQUENCE [LARGE SCALE GENOMIC DNA]</scope>
    <source>
        <strain evidence="4 5">A5K-61T</strain>
    </source>
</reference>
<keyword evidence="4" id="KW-0378">Hydrolase</keyword>
<dbReference type="PANTHER" id="PTHR11005">
    <property type="entry name" value="LYSOSOMAL ACID LIPASE-RELATED"/>
    <property type="match status" value="1"/>
</dbReference>
<dbReference type="GO" id="GO:0016787">
    <property type="term" value="F:hydrolase activity"/>
    <property type="evidence" value="ECO:0007669"/>
    <property type="project" value="UniProtKB-KW"/>
</dbReference>
<name>A0ABY7VEC4_9GAMM</name>
<dbReference type="EMBL" id="CP059693">
    <property type="protein sequence ID" value="WDE12047.1"/>
    <property type="molecule type" value="Genomic_DNA"/>
</dbReference>
<dbReference type="SUPFAM" id="SSF53474">
    <property type="entry name" value="alpha/beta-Hydrolases"/>
    <property type="match status" value="1"/>
</dbReference>
<evidence type="ECO:0000256" key="1">
    <source>
        <dbReference type="ARBA" id="ARBA00022963"/>
    </source>
</evidence>
<protein>
    <submittedName>
        <fullName evidence="4">Alpha/beta fold hydrolase</fullName>
    </submittedName>
</protein>
<keyword evidence="2" id="KW-0443">Lipid metabolism</keyword>
<dbReference type="RefSeq" id="WP_274052295.1">
    <property type="nucleotide sequence ID" value="NZ_CP059693.1"/>
</dbReference>
<sequence>MLYLSLYLPLPCGSRLHLMSINKAKSGSQDKKGLPVLMVHGMVEDGRIFYHPSGKGFGSYLAKQGYQVYVADLRGVGKSTPKISKHSLHGQTETICHDLPAIINFILEHSQQPKLHLAAHSWGGVYLNAMLLRFPQLIDKVISGVYFGSKRRVRVKNLERLLKIEFFWNRFSPLLSKSFGYLPAKKLKFGADNETLKTHRQCVSWVKNDHWHDSDDHFDYGQAAKNLVLPPIHYFAAIRDFSLGHRSDVKLFMSESCLKHASYQLLSKKAGNKLDYDHLNMLTAAEAVDDHFPQALQRLQQKESEQARDQPEQ</sequence>
<evidence type="ECO:0000259" key="3">
    <source>
        <dbReference type="Pfam" id="PF00561"/>
    </source>
</evidence>
<dbReference type="InterPro" id="IPR029058">
    <property type="entry name" value="AB_hydrolase_fold"/>
</dbReference>
<dbReference type="Gene3D" id="3.40.50.1820">
    <property type="entry name" value="alpha/beta hydrolase"/>
    <property type="match status" value="1"/>
</dbReference>
<evidence type="ECO:0000313" key="4">
    <source>
        <dbReference type="EMBL" id="WDE12047.1"/>
    </source>
</evidence>
<evidence type="ECO:0000256" key="2">
    <source>
        <dbReference type="ARBA" id="ARBA00023098"/>
    </source>
</evidence>
<proteinExistence type="predicted"/>
<keyword evidence="1" id="KW-0442">Lipid degradation</keyword>
<dbReference type="Proteomes" id="UP001215231">
    <property type="component" value="Chromosome"/>
</dbReference>
<dbReference type="InterPro" id="IPR000073">
    <property type="entry name" value="AB_hydrolase_1"/>
</dbReference>
<dbReference type="Pfam" id="PF00561">
    <property type="entry name" value="Abhydrolase_1"/>
    <property type="match status" value="1"/>
</dbReference>